<dbReference type="Pfam" id="PF08240">
    <property type="entry name" value="ADH_N"/>
    <property type="match status" value="1"/>
</dbReference>
<dbReference type="OrthoDB" id="9790818at2"/>
<dbReference type="InterPro" id="IPR013154">
    <property type="entry name" value="ADH-like_N"/>
</dbReference>
<dbReference type="GO" id="GO:0016491">
    <property type="term" value="F:oxidoreductase activity"/>
    <property type="evidence" value="ECO:0007669"/>
    <property type="project" value="InterPro"/>
</dbReference>
<proteinExistence type="predicted"/>
<dbReference type="Gene3D" id="3.90.180.10">
    <property type="entry name" value="Medium-chain alcohol dehydrogenases, catalytic domain"/>
    <property type="match status" value="1"/>
</dbReference>
<dbReference type="InterPro" id="IPR020843">
    <property type="entry name" value="ER"/>
</dbReference>
<organism evidence="2 3">
    <name type="scientific">Ilumatobacter coccineus (strain NBRC 103263 / KCTC 29153 / YM16-304)</name>
    <dbReference type="NCBI Taxonomy" id="1313172"/>
    <lineage>
        <taxon>Bacteria</taxon>
        <taxon>Bacillati</taxon>
        <taxon>Actinomycetota</taxon>
        <taxon>Acidimicrobiia</taxon>
        <taxon>Acidimicrobiales</taxon>
        <taxon>Ilumatobacteraceae</taxon>
        <taxon>Ilumatobacter</taxon>
    </lineage>
</organism>
<evidence type="ECO:0000259" key="1">
    <source>
        <dbReference type="SMART" id="SM00829"/>
    </source>
</evidence>
<dbReference type="EMBL" id="AP012057">
    <property type="protein sequence ID" value="BAN00861.1"/>
    <property type="molecule type" value="Genomic_DNA"/>
</dbReference>
<dbReference type="KEGG" id="aym:YM304_05470"/>
<dbReference type="CDD" id="cd08267">
    <property type="entry name" value="MDR1"/>
    <property type="match status" value="1"/>
</dbReference>
<evidence type="ECO:0000313" key="3">
    <source>
        <dbReference type="Proteomes" id="UP000011863"/>
    </source>
</evidence>
<evidence type="ECO:0000313" key="2">
    <source>
        <dbReference type="EMBL" id="BAN00861.1"/>
    </source>
</evidence>
<dbReference type="InterPro" id="IPR052733">
    <property type="entry name" value="Chloroplast_QOR"/>
</dbReference>
<protein>
    <submittedName>
        <fullName evidence="2">Putative oxidoreductase</fullName>
    </submittedName>
</protein>
<dbReference type="PANTHER" id="PTHR44013">
    <property type="entry name" value="ZINC-TYPE ALCOHOL DEHYDROGENASE-LIKE PROTEIN C16A3.02C"/>
    <property type="match status" value="1"/>
</dbReference>
<dbReference type="Proteomes" id="UP000011863">
    <property type="component" value="Chromosome"/>
</dbReference>
<sequence>MTAIVQQRYGDADALELRELPRPELGEHDVLVRVDAAGVDRGVWHLMTGRPYLTRLAFGLRRPRNPVPGLDVAGVVDTVGAKVTRFAEGDLVFGHGHGTFAEYARASEDCLAAVPANLDMTAAGVLAVTGTTALQAVEDHGGVRPGDQVLVLGASGGVGTYAVQIAVALDGIVTGVASAGKLELVRRLGAHRVIDYRTADPLAEPSRYDVIIDTGGNRSIRDLRRALTPSGTLVIVGGENGGRWVGGADRQIRAKVASLFSRRRLTTFVAREDSSHLERLADLVETGDVVPVVDRVFPLAAAADAIVRLEQGAASGKIAITVAPAERG</sequence>
<keyword evidence="3" id="KW-1185">Reference proteome</keyword>
<dbReference type="SMART" id="SM00829">
    <property type="entry name" value="PKS_ER"/>
    <property type="match status" value="1"/>
</dbReference>
<gene>
    <name evidence="2" type="ORF">YM304_05470</name>
</gene>
<dbReference type="Gene3D" id="3.40.50.720">
    <property type="entry name" value="NAD(P)-binding Rossmann-like Domain"/>
    <property type="match status" value="1"/>
</dbReference>
<feature type="domain" description="Enoyl reductase (ER)" evidence="1">
    <location>
        <begin position="10"/>
        <end position="320"/>
    </location>
</feature>
<name>A0A6C7E1X3_ILUCY</name>
<reference evidence="2 3" key="1">
    <citation type="journal article" date="2013" name="Int. J. Syst. Evol. Microbiol.">
        <title>Ilumatobacter nonamiense sp. nov. and Ilumatobacter coccineum sp. nov., isolated from seashore sand.</title>
        <authorList>
            <person name="Matsumoto A."/>
            <person name="Kasai H."/>
            <person name="Matsuo Y."/>
            <person name="Shizuri Y."/>
            <person name="Ichikawa N."/>
            <person name="Fujita N."/>
            <person name="Omura S."/>
            <person name="Takahashi Y."/>
        </authorList>
    </citation>
    <scope>NUCLEOTIDE SEQUENCE [LARGE SCALE GENOMIC DNA]</scope>
    <source>
        <strain evidence="3">NBRC 103263 / KCTC 29153 / YM16-304</strain>
    </source>
</reference>
<dbReference type="SUPFAM" id="SSF51735">
    <property type="entry name" value="NAD(P)-binding Rossmann-fold domains"/>
    <property type="match status" value="1"/>
</dbReference>
<accession>A0A6C7E1X3</accession>
<dbReference type="RefSeq" id="WP_015440109.1">
    <property type="nucleotide sequence ID" value="NC_020520.1"/>
</dbReference>
<dbReference type="PANTHER" id="PTHR44013:SF1">
    <property type="entry name" value="ZINC-TYPE ALCOHOL DEHYDROGENASE-LIKE PROTEIN C16A3.02C"/>
    <property type="match status" value="1"/>
</dbReference>
<dbReference type="SUPFAM" id="SSF50129">
    <property type="entry name" value="GroES-like"/>
    <property type="match status" value="1"/>
</dbReference>
<dbReference type="InterPro" id="IPR036291">
    <property type="entry name" value="NAD(P)-bd_dom_sf"/>
</dbReference>
<dbReference type="AlphaFoldDB" id="A0A6C7E1X3"/>
<dbReference type="InterPro" id="IPR011032">
    <property type="entry name" value="GroES-like_sf"/>
</dbReference>
<dbReference type="Pfam" id="PF13602">
    <property type="entry name" value="ADH_zinc_N_2"/>
    <property type="match status" value="1"/>
</dbReference>